<evidence type="ECO:0000256" key="4">
    <source>
        <dbReference type="ARBA" id="ARBA00005259"/>
    </source>
</evidence>
<evidence type="ECO:0000256" key="2">
    <source>
        <dbReference type="ARBA" id="ARBA00004882"/>
    </source>
</evidence>
<keyword evidence="9 12" id="KW-0521">NADP</keyword>
<keyword evidence="12 17" id="KW-0378">Hydrolase</keyword>
<dbReference type="InterPro" id="IPR024072">
    <property type="entry name" value="DHFR-like_dom_sf"/>
</dbReference>
<keyword evidence="10 12" id="KW-0560">Oxidoreductase</keyword>
<dbReference type="InterPro" id="IPR016193">
    <property type="entry name" value="Cytidine_deaminase-like"/>
</dbReference>
<evidence type="ECO:0000256" key="13">
    <source>
        <dbReference type="PIRSR" id="PIRSR006769-1"/>
    </source>
</evidence>
<feature type="domain" description="CMP/dCMP-type deaminase" evidence="16">
    <location>
        <begin position="4"/>
        <end position="126"/>
    </location>
</feature>
<feature type="binding site" evidence="14">
    <location>
        <position position="200"/>
    </location>
    <ligand>
        <name>NADP(+)</name>
        <dbReference type="ChEBI" id="CHEBI:58349"/>
    </ligand>
</feature>
<dbReference type="UniPathway" id="UPA00275">
    <property type="reaction ID" value="UER00401"/>
</dbReference>
<evidence type="ECO:0000313" key="17">
    <source>
        <dbReference type="EMBL" id="QPH54568.1"/>
    </source>
</evidence>
<dbReference type="KEGG" id="poz:I0K15_01945"/>
<evidence type="ECO:0000256" key="8">
    <source>
        <dbReference type="ARBA" id="ARBA00022833"/>
    </source>
</evidence>
<evidence type="ECO:0000313" key="18">
    <source>
        <dbReference type="Proteomes" id="UP000594800"/>
    </source>
</evidence>
<evidence type="ECO:0000256" key="11">
    <source>
        <dbReference type="ARBA" id="ARBA00023268"/>
    </source>
</evidence>
<evidence type="ECO:0000256" key="15">
    <source>
        <dbReference type="PIRSR" id="PIRSR006769-3"/>
    </source>
</evidence>
<comment type="similarity">
    <text evidence="4 12">In the N-terminal section; belongs to the cytidine and deoxycytidylate deaminase family.</text>
</comment>
<dbReference type="InterPro" id="IPR004794">
    <property type="entry name" value="Eubact_RibD"/>
</dbReference>
<dbReference type="Gene3D" id="3.40.140.10">
    <property type="entry name" value="Cytidine Deaminase, domain 2"/>
    <property type="match status" value="1"/>
</dbReference>
<dbReference type="GO" id="GO:0008270">
    <property type="term" value="F:zinc ion binding"/>
    <property type="evidence" value="ECO:0007669"/>
    <property type="project" value="InterPro"/>
</dbReference>
<keyword evidence="6 12" id="KW-0686">Riboflavin biosynthesis</keyword>
<dbReference type="InterPro" id="IPR002125">
    <property type="entry name" value="CMP_dCMP_dom"/>
</dbReference>
<comment type="catalytic activity">
    <reaction evidence="12">
        <text>2,5-diamino-6-hydroxy-4-(5-phosphoribosylamino)-pyrimidine + H2O + H(+) = 5-amino-6-(5-phospho-D-ribosylamino)uracil + NH4(+)</text>
        <dbReference type="Rhea" id="RHEA:21868"/>
        <dbReference type="ChEBI" id="CHEBI:15377"/>
        <dbReference type="ChEBI" id="CHEBI:15378"/>
        <dbReference type="ChEBI" id="CHEBI:28938"/>
        <dbReference type="ChEBI" id="CHEBI:58453"/>
        <dbReference type="ChEBI" id="CHEBI:58614"/>
        <dbReference type="EC" id="3.5.4.26"/>
    </reaction>
</comment>
<feature type="binding site" evidence="14">
    <location>
        <position position="188"/>
    </location>
    <ligand>
        <name>substrate</name>
    </ligand>
</feature>
<evidence type="ECO:0000256" key="3">
    <source>
        <dbReference type="ARBA" id="ARBA00004910"/>
    </source>
</evidence>
<comment type="similarity">
    <text evidence="5 12">In the C-terminal section; belongs to the HTP reductase family.</text>
</comment>
<evidence type="ECO:0000256" key="14">
    <source>
        <dbReference type="PIRSR" id="PIRSR006769-2"/>
    </source>
</evidence>
<dbReference type="Pfam" id="PF01872">
    <property type="entry name" value="RibD_C"/>
    <property type="match status" value="1"/>
</dbReference>
<dbReference type="PANTHER" id="PTHR38011">
    <property type="entry name" value="DIHYDROFOLATE REDUCTASE FAMILY PROTEIN (AFU_ORTHOLOGUE AFUA_8G06820)"/>
    <property type="match status" value="1"/>
</dbReference>
<dbReference type="EMBL" id="CP064942">
    <property type="protein sequence ID" value="QPH54568.1"/>
    <property type="molecule type" value="Genomic_DNA"/>
</dbReference>
<feature type="active site" description="Proton donor" evidence="13">
    <location>
        <position position="55"/>
    </location>
</feature>
<keyword evidence="11" id="KW-0511">Multifunctional enzyme</keyword>
<dbReference type="PROSITE" id="PS51747">
    <property type="entry name" value="CYT_DCMP_DEAMINASES_2"/>
    <property type="match status" value="1"/>
</dbReference>
<evidence type="ECO:0000256" key="12">
    <source>
        <dbReference type="PIRNR" id="PIRNR006769"/>
    </source>
</evidence>
<dbReference type="AlphaFoldDB" id="A0A7S9LST0"/>
<dbReference type="InterPro" id="IPR050765">
    <property type="entry name" value="Riboflavin_Biosynth_HTPR"/>
</dbReference>
<dbReference type="SUPFAM" id="SSF53927">
    <property type="entry name" value="Cytidine deaminase-like"/>
    <property type="match status" value="1"/>
</dbReference>
<dbReference type="InterPro" id="IPR002734">
    <property type="entry name" value="RibDG_C"/>
</dbReference>
<feature type="binding site" evidence="14">
    <location>
        <begin position="302"/>
        <end position="308"/>
    </location>
    <ligand>
        <name>NADP(+)</name>
        <dbReference type="ChEBI" id="CHEBI:58349"/>
    </ligand>
</feature>
<evidence type="ECO:0000256" key="1">
    <source>
        <dbReference type="ARBA" id="ARBA00002151"/>
    </source>
</evidence>
<feature type="binding site" evidence="14">
    <location>
        <position position="211"/>
    </location>
    <ligand>
        <name>substrate</name>
    </ligand>
</feature>
<dbReference type="EC" id="3.5.4.26" evidence="12"/>
<name>A0A7S9LST0_9RHOB</name>
<accession>A0A7S9LST0</accession>
<dbReference type="NCBIfam" id="TIGR00326">
    <property type="entry name" value="eubact_ribD"/>
    <property type="match status" value="1"/>
</dbReference>
<feature type="binding site" evidence="15">
    <location>
        <position position="78"/>
    </location>
    <ligand>
        <name>Zn(2+)</name>
        <dbReference type="ChEBI" id="CHEBI:29105"/>
        <note>catalytic</note>
    </ligand>
</feature>
<feature type="binding site" evidence="14">
    <location>
        <position position="208"/>
    </location>
    <ligand>
        <name>substrate</name>
    </ligand>
</feature>
<comment type="catalytic activity">
    <reaction evidence="12">
        <text>5-amino-6-(5-phospho-D-ribitylamino)uracil + NADP(+) = 5-amino-6-(5-phospho-D-ribosylamino)uracil + NADPH + H(+)</text>
        <dbReference type="Rhea" id="RHEA:17845"/>
        <dbReference type="ChEBI" id="CHEBI:15378"/>
        <dbReference type="ChEBI" id="CHEBI:57783"/>
        <dbReference type="ChEBI" id="CHEBI:58349"/>
        <dbReference type="ChEBI" id="CHEBI:58421"/>
        <dbReference type="ChEBI" id="CHEBI:58453"/>
        <dbReference type="EC" id="1.1.1.193"/>
    </reaction>
</comment>
<reference evidence="17 18" key="1">
    <citation type="submission" date="2020-11" db="EMBL/GenBank/DDBJ databases">
        <title>Description of Pontivivens ytuae sp. nov. isolated from deep sea sediment of Mariana Trench.</title>
        <authorList>
            <person name="Wang Z."/>
            <person name="Sun Q.-L."/>
            <person name="Xu X.-D."/>
            <person name="Tang Y.-Z."/>
            <person name="Zhang J."/>
        </authorList>
    </citation>
    <scope>NUCLEOTIDE SEQUENCE [LARGE SCALE GENOMIC DNA]</scope>
    <source>
        <strain evidence="17 18">MT2928</strain>
    </source>
</reference>
<feature type="binding site" evidence="15">
    <location>
        <position position="87"/>
    </location>
    <ligand>
        <name>Zn(2+)</name>
        <dbReference type="ChEBI" id="CHEBI:29105"/>
        <note>catalytic</note>
    </ligand>
</feature>
<keyword evidence="7 12" id="KW-0479">Metal-binding</keyword>
<feature type="binding site" evidence="14">
    <location>
        <position position="158"/>
    </location>
    <ligand>
        <name>NADP(+)</name>
        <dbReference type="ChEBI" id="CHEBI:58349"/>
    </ligand>
</feature>
<evidence type="ECO:0000256" key="10">
    <source>
        <dbReference type="ARBA" id="ARBA00023002"/>
    </source>
</evidence>
<dbReference type="Pfam" id="PF00383">
    <property type="entry name" value="dCMP_cyt_deam_1"/>
    <property type="match status" value="1"/>
</dbReference>
<dbReference type="GO" id="GO:0008703">
    <property type="term" value="F:5-amino-6-(5-phosphoribosylamino)uracil reductase activity"/>
    <property type="evidence" value="ECO:0007669"/>
    <property type="project" value="UniProtKB-EC"/>
</dbReference>
<dbReference type="PANTHER" id="PTHR38011:SF7">
    <property type="entry name" value="2,5-DIAMINO-6-RIBOSYLAMINO-4(3H)-PYRIMIDINONE 5'-PHOSPHATE REDUCTASE"/>
    <property type="match status" value="1"/>
</dbReference>
<sequence length="368" mass="38682">MTEPDDPRHLRQALALAARGLGRTWPNPAVGCVIVAGTRVVGRGWTQPGGRPHAEAMALEAAGGAARGATAYVSLEPCAHHGRTPPCADALVAAGVARVVVPMEDPDPRVSGRGLARLREAGVDVVVDGRFRAAAEEINAGFFKRVREGRPLVTLKLATSVDGRIATATGESKWITGPEARRAVHLMRAQHDAVLIGAGTARADDPMLDVREMGLEGANPVRIVADGALSLPLTGRLAQTARDVPLWILHREGVDPHRWQGWESVGAELIECRVDATGALDPVDMLGQIGARGVTRVMCEGGGRLAASLLHAGLIDRLVQFQAGLTLGASGLAGLGELGIERLGDAPRAELFSVHRIGADTVAEWRFG</sequence>
<evidence type="ECO:0000256" key="7">
    <source>
        <dbReference type="ARBA" id="ARBA00022723"/>
    </source>
</evidence>
<feature type="binding site" evidence="14">
    <location>
        <position position="204"/>
    </location>
    <ligand>
        <name>NADP(+)</name>
        <dbReference type="ChEBI" id="CHEBI:58349"/>
    </ligand>
</feature>
<dbReference type="PIRSF" id="PIRSF006769">
    <property type="entry name" value="RibD"/>
    <property type="match status" value="1"/>
</dbReference>
<dbReference type="Gene3D" id="3.40.430.10">
    <property type="entry name" value="Dihydrofolate Reductase, subunit A"/>
    <property type="match status" value="1"/>
</dbReference>
<dbReference type="GO" id="GO:0050661">
    <property type="term" value="F:NADP binding"/>
    <property type="evidence" value="ECO:0007669"/>
    <property type="project" value="InterPro"/>
</dbReference>
<evidence type="ECO:0000256" key="6">
    <source>
        <dbReference type="ARBA" id="ARBA00022619"/>
    </source>
</evidence>
<comment type="cofactor">
    <cofactor evidence="12 15">
        <name>Zn(2+)</name>
        <dbReference type="ChEBI" id="CHEBI:29105"/>
    </cofactor>
    <text evidence="12 15">Binds 1 zinc ion.</text>
</comment>
<dbReference type="Proteomes" id="UP000594800">
    <property type="component" value="Chromosome"/>
</dbReference>
<protein>
    <recommendedName>
        <fullName evidence="12">Riboflavin biosynthesis protein RibD</fullName>
    </recommendedName>
    <domain>
        <recommendedName>
            <fullName evidence="12">Diaminohydroxyphosphoribosylaminopyrimidine deaminase</fullName>
            <shortName evidence="12">DRAP deaminase</shortName>
            <ecNumber evidence="12">3.5.4.26</ecNumber>
        </recommendedName>
        <alternativeName>
            <fullName evidence="12">Riboflavin-specific deaminase</fullName>
        </alternativeName>
    </domain>
    <domain>
        <recommendedName>
            <fullName evidence="12">5-amino-6-(5-phosphoribosylamino)uracil reductase</fullName>
            <ecNumber evidence="12">1.1.1.193</ecNumber>
        </recommendedName>
        <alternativeName>
            <fullName evidence="12">HTP reductase</fullName>
        </alternativeName>
    </domain>
</protein>
<feature type="binding site" evidence="14">
    <location>
        <position position="172"/>
    </location>
    <ligand>
        <name>substrate</name>
    </ligand>
</feature>
<feature type="binding site" evidence="14">
    <location>
        <position position="300"/>
    </location>
    <ligand>
        <name>substrate</name>
    </ligand>
</feature>
<dbReference type="InterPro" id="IPR011549">
    <property type="entry name" value="RibD_C"/>
</dbReference>
<evidence type="ECO:0000256" key="9">
    <source>
        <dbReference type="ARBA" id="ARBA00022857"/>
    </source>
</evidence>
<feature type="binding site" evidence="15">
    <location>
        <position position="53"/>
    </location>
    <ligand>
        <name>Zn(2+)</name>
        <dbReference type="ChEBI" id="CHEBI:29105"/>
        <note>catalytic</note>
    </ligand>
</feature>
<organism evidence="17 18">
    <name type="scientific">Pontivivens ytuae</name>
    <dbReference type="NCBI Taxonomy" id="2789856"/>
    <lineage>
        <taxon>Bacteria</taxon>
        <taxon>Pseudomonadati</taxon>
        <taxon>Pseudomonadota</taxon>
        <taxon>Alphaproteobacteria</taxon>
        <taxon>Rhodobacterales</taxon>
        <taxon>Paracoccaceae</taxon>
        <taxon>Pontivivens</taxon>
    </lineage>
</organism>
<dbReference type="EC" id="1.1.1.193" evidence="12"/>
<dbReference type="PROSITE" id="PS00903">
    <property type="entry name" value="CYT_DCMP_DEAMINASES_1"/>
    <property type="match status" value="1"/>
</dbReference>
<comment type="function">
    <text evidence="1 12">Converts 2,5-diamino-6-(ribosylamino)-4(3h)-pyrimidinone 5'-phosphate into 5-amino-6-(ribosylamino)-2,4(1h,3h)-pyrimidinedione 5'-phosphate.</text>
</comment>
<dbReference type="RefSeq" id="WP_196103777.1">
    <property type="nucleotide sequence ID" value="NZ_CP064942.1"/>
</dbReference>
<proteinExistence type="inferred from homology"/>
<dbReference type="GO" id="GO:0009231">
    <property type="term" value="P:riboflavin biosynthetic process"/>
    <property type="evidence" value="ECO:0007669"/>
    <property type="project" value="UniProtKB-UniPathway"/>
</dbReference>
<comment type="pathway">
    <text evidence="2 12">Cofactor biosynthesis; riboflavin biosynthesis; 5-amino-6-(D-ribitylamino)uracil from GTP: step 2/4.</text>
</comment>
<evidence type="ECO:0000259" key="16">
    <source>
        <dbReference type="PROSITE" id="PS51747"/>
    </source>
</evidence>
<feature type="binding site" evidence="14">
    <location>
        <position position="174"/>
    </location>
    <ligand>
        <name>NADP(+)</name>
        <dbReference type="ChEBI" id="CHEBI:58349"/>
    </ligand>
</feature>
<comment type="pathway">
    <text evidence="3 12">Cofactor biosynthesis; riboflavin biosynthesis; 5-amino-6-(D-ribitylamino)uracil from GTP: step 3/4.</text>
</comment>
<gene>
    <name evidence="17" type="primary">ribD</name>
    <name evidence="17" type="ORF">I0K15_01945</name>
</gene>
<dbReference type="SUPFAM" id="SSF53597">
    <property type="entry name" value="Dihydrofolate reductase-like"/>
    <property type="match status" value="1"/>
</dbReference>
<dbReference type="GO" id="GO:0008835">
    <property type="term" value="F:diaminohydroxyphosphoribosylaminopyrimidine deaminase activity"/>
    <property type="evidence" value="ECO:0007669"/>
    <property type="project" value="UniProtKB-EC"/>
</dbReference>
<dbReference type="NCBIfam" id="TIGR00227">
    <property type="entry name" value="ribD_Cterm"/>
    <property type="match status" value="1"/>
</dbReference>
<dbReference type="InterPro" id="IPR016192">
    <property type="entry name" value="APOBEC/CMP_deaminase_Zn-bd"/>
</dbReference>
<keyword evidence="8 12" id="KW-0862">Zinc</keyword>
<evidence type="ECO:0000256" key="5">
    <source>
        <dbReference type="ARBA" id="ARBA00007417"/>
    </source>
</evidence>
<keyword evidence="18" id="KW-1185">Reference proteome</keyword>